<dbReference type="Proteomes" id="UP000319142">
    <property type="component" value="Unassembled WGS sequence"/>
</dbReference>
<evidence type="ECO:0000313" key="3">
    <source>
        <dbReference type="Proteomes" id="UP000319142"/>
    </source>
</evidence>
<dbReference type="AlphaFoldDB" id="A0A558BGY3"/>
<proteinExistence type="predicted"/>
<organism evidence="2 3">
    <name type="scientific">Marinobacter vinifirmus</name>
    <dbReference type="NCBI Taxonomy" id="355591"/>
    <lineage>
        <taxon>Bacteria</taxon>
        <taxon>Pseudomonadati</taxon>
        <taxon>Pseudomonadota</taxon>
        <taxon>Gammaproteobacteria</taxon>
        <taxon>Pseudomonadales</taxon>
        <taxon>Marinobacteraceae</taxon>
        <taxon>Marinobacter</taxon>
    </lineage>
</organism>
<dbReference type="RefSeq" id="WP_273131909.1">
    <property type="nucleotide sequence ID" value="NZ_VMRX01000003.1"/>
</dbReference>
<dbReference type="EMBL" id="VMRX01000003">
    <property type="protein sequence ID" value="TVT35767.1"/>
    <property type="molecule type" value="Genomic_DNA"/>
</dbReference>
<name>A0A558BGY3_9GAMM</name>
<comment type="caution">
    <text evidence="2">The sequence shown here is derived from an EMBL/GenBank/DDBJ whole genome shotgun (WGS) entry which is preliminary data.</text>
</comment>
<evidence type="ECO:0000313" key="2">
    <source>
        <dbReference type="EMBL" id="TVT35767.1"/>
    </source>
</evidence>
<protein>
    <submittedName>
        <fullName evidence="2">Uncharacterized protein</fullName>
    </submittedName>
</protein>
<sequence length="90" mass="10115">MSPSFFEIVQLSDGDYALRRIDDDAAPLVRISFSEEAREMMENRDMNVAKAMIAAGIEAAGNIDYDMGHEMDWDEEDGDAIDPQPSYTLH</sequence>
<reference evidence="2 3" key="1">
    <citation type="submission" date="2019-07" db="EMBL/GenBank/DDBJ databases">
        <title>The pathways for chlorine oxyanion respiration interact through the shared metabolite chlorate.</title>
        <authorList>
            <person name="Barnum T.P."/>
            <person name="Cheng Y."/>
            <person name="Hill K.A."/>
            <person name="Lucas L.N."/>
            <person name="Carlson H.K."/>
            <person name="Coates J.D."/>
        </authorList>
    </citation>
    <scope>NUCLEOTIDE SEQUENCE [LARGE SCALE GENOMIC DNA]</scope>
    <source>
        <strain evidence="2">UCB</strain>
    </source>
</reference>
<accession>A0A558BGY3</accession>
<feature type="region of interest" description="Disordered" evidence="1">
    <location>
        <begin position="68"/>
        <end position="90"/>
    </location>
</feature>
<gene>
    <name evidence="2" type="ORF">FHK81_02290</name>
</gene>
<evidence type="ECO:0000256" key="1">
    <source>
        <dbReference type="SAM" id="MobiDB-lite"/>
    </source>
</evidence>